<gene>
    <name evidence="3" type="ORF">XENOCAPTIV_012511</name>
</gene>
<evidence type="ECO:0000256" key="2">
    <source>
        <dbReference type="ARBA" id="ARBA00022490"/>
    </source>
</evidence>
<comment type="caution">
    <text evidence="3">The sequence shown here is derived from an EMBL/GenBank/DDBJ whole genome shotgun (WGS) entry which is preliminary data.</text>
</comment>
<comment type="subcellular location">
    <subcellularLocation>
        <location evidence="1">Cytoplasm</location>
    </subcellularLocation>
</comment>
<organism evidence="3 4">
    <name type="scientific">Xenoophorus captivus</name>
    <dbReference type="NCBI Taxonomy" id="1517983"/>
    <lineage>
        <taxon>Eukaryota</taxon>
        <taxon>Metazoa</taxon>
        <taxon>Chordata</taxon>
        <taxon>Craniata</taxon>
        <taxon>Vertebrata</taxon>
        <taxon>Euteleostomi</taxon>
        <taxon>Actinopterygii</taxon>
        <taxon>Neopterygii</taxon>
        <taxon>Teleostei</taxon>
        <taxon>Neoteleostei</taxon>
        <taxon>Acanthomorphata</taxon>
        <taxon>Ovalentaria</taxon>
        <taxon>Atherinomorphae</taxon>
        <taxon>Cyprinodontiformes</taxon>
        <taxon>Goodeidae</taxon>
        <taxon>Xenoophorus</taxon>
    </lineage>
</organism>
<dbReference type="EMBL" id="JAHRIN010067481">
    <property type="protein sequence ID" value="MEQ2214566.1"/>
    <property type="molecule type" value="Genomic_DNA"/>
</dbReference>
<reference evidence="3 4" key="1">
    <citation type="submission" date="2021-06" db="EMBL/GenBank/DDBJ databases">
        <authorList>
            <person name="Palmer J.M."/>
        </authorList>
    </citation>
    <scope>NUCLEOTIDE SEQUENCE [LARGE SCALE GENOMIC DNA]</scope>
    <source>
        <strain evidence="3 4">XC_2019</strain>
        <tissue evidence="3">Muscle</tissue>
    </source>
</reference>
<name>A0ABV0S3T2_9TELE</name>
<protein>
    <submittedName>
        <fullName evidence="3">Uncharacterized protein</fullName>
    </submittedName>
</protein>
<accession>A0ABV0S3T2</accession>
<dbReference type="Proteomes" id="UP001434883">
    <property type="component" value="Unassembled WGS sequence"/>
</dbReference>
<dbReference type="PANTHER" id="PTHR12983:SF9">
    <property type="entry name" value="E3 UBIQUITIN-PROTEIN LIGASE RNF10"/>
    <property type="match status" value="1"/>
</dbReference>
<sequence>MLQIRVLSDSIVFSVPSLICLPADDCQQMFLHPVNVRCLLREYGSLEACPDSITAAVEIRRRHRYLAHLPLTCEFSICELALQPPILSKETLDTFADKLLAAPAADSDGESDGSDRVPVPSFQNSFSQAFEKALLQLDHGAASPQPPAIQNFPVHSLLRFQSNPECSI</sequence>
<proteinExistence type="predicted"/>
<dbReference type="InterPro" id="IPR039739">
    <property type="entry name" value="MAG2/RNF10"/>
</dbReference>
<evidence type="ECO:0000313" key="3">
    <source>
        <dbReference type="EMBL" id="MEQ2214566.1"/>
    </source>
</evidence>
<keyword evidence="2" id="KW-0963">Cytoplasm</keyword>
<keyword evidence="4" id="KW-1185">Reference proteome</keyword>
<evidence type="ECO:0000256" key="1">
    <source>
        <dbReference type="ARBA" id="ARBA00004496"/>
    </source>
</evidence>
<dbReference type="PANTHER" id="PTHR12983">
    <property type="entry name" value="RING FINGER 10 FAMILY MEMBER"/>
    <property type="match status" value="1"/>
</dbReference>
<evidence type="ECO:0000313" key="4">
    <source>
        <dbReference type="Proteomes" id="UP001434883"/>
    </source>
</evidence>